<sequence>MLAAIVVSLWGLVALLVLIFQVKMGSKRQEEIKDLKRAEEIHTNAEKSRSDPLPADIDASLQSLGKLRD</sequence>
<evidence type="ECO:0000256" key="1">
    <source>
        <dbReference type="SAM" id="MobiDB-lite"/>
    </source>
</evidence>
<dbReference type="EMBL" id="LR796181">
    <property type="protein sequence ID" value="CAB4124963.1"/>
    <property type="molecule type" value="Genomic_DNA"/>
</dbReference>
<proteinExistence type="predicted"/>
<protein>
    <submittedName>
        <fullName evidence="3">Uncharacterized protein</fullName>
    </submittedName>
</protein>
<name>A0A6J7WVN4_9CAUD</name>
<evidence type="ECO:0000313" key="3">
    <source>
        <dbReference type="EMBL" id="CAB5220895.1"/>
    </source>
</evidence>
<accession>A0A6J7WVN4</accession>
<dbReference type="EMBL" id="LR798291">
    <property type="protein sequence ID" value="CAB5220895.1"/>
    <property type="molecule type" value="Genomic_DNA"/>
</dbReference>
<feature type="region of interest" description="Disordered" evidence="1">
    <location>
        <begin position="43"/>
        <end position="69"/>
    </location>
</feature>
<evidence type="ECO:0000313" key="2">
    <source>
        <dbReference type="EMBL" id="CAB4124963.1"/>
    </source>
</evidence>
<reference evidence="3" key="1">
    <citation type="submission" date="2020-05" db="EMBL/GenBank/DDBJ databases">
        <authorList>
            <person name="Chiriac C."/>
            <person name="Salcher M."/>
            <person name="Ghai R."/>
            <person name="Kavagutti S V."/>
        </authorList>
    </citation>
    <scope>NUCLEOTIDE SEQUENCE</scope>
</reference>
<gene>
    <name evidence="3" type="ORF">UFOVP246_53</name>
    <name evidence="2" type="ORF">UFOVP59_62</name>
</gene>
<organism evidence="3">
    <name type="scientific">uncultured Caudovirales phage</name>
    <dbReference type="NCBI Taxonomy" id="2100421"/>
    <lineage>
        <taxon>Viruses</taxon>
        <taxon>Duplodnaviria</taxon>
        <taxon>Heunggongvirae</taxon>
        <taxon>Uroviricota</taxon>
        <taxon>Caudoviricetes</taxon>
        <taxon>Peduoviridae</taxon>
        <taxon>Maltschvirus</taxon>
        <taxon>Maltschvirus maltsch</taxon>
    </lineage>
</organism>